<dbReference type="VEuPathDB" id="FungiDB:CH63R_03382"/>
<evidence type="ECO:0000313" key="1">
    <source>
        <dbReference type="EMBL" id="CCF40151.1"/>
    </source>
</evidence>
<reference evidence="2" key="1">
    <citation type="journal article" date="2012" name="Nat. Genet.">
        <title>Lifestyle transitions in plant pathogenic Colletotrichum fungi deciphered by genome and transcriptome analyses.</title>
        <authorList>
            <person name="O'Connell R.J."/>
            <person name="Thon M.R."/>
            <person name="Hacquard S."/>
            <person name="Amyotte S.G."/>
            <person name="Kleemann J."/>
            <person name="Torres M.F."/>
            <person name="Damm U."/>
            <person name="Buiate E.A."/>
            <person name="Epstein L."/>
            <person name="Alkan N."/>
            <person name="Altmueller J."/>
            <person name="Alvarado-Balderrama L."/>
            <person name="Bauser C.A."/>
            <person name="Becker C."/>
            <person name="Birren B.W."/>
            <person name="Chen Z."/>
            <person name="Choi J."/>
            <person name="Crouch J.A."/>
            <person name="Duvick J.P."/>
            <person name="Farman M.A."/>
            <person name="Gan P."/>
            <person name="Heiman D."/>
            <person name="Henrissat B."/>
            <person name="Howard R.J."/>
            <person name="Kabbage M."/>
            <person name="Koch C."/>
            <person name="Kracher B."/>
            <person name="Kubo Y."/>
            <person name="Law A.D."/>
            <person name="Lebrun M.-H."/>
            <person name="Lee Y.-H."/>
            <person name="Miyara I."/>
            <person name="Moore N."/>
            <person name="Neumann U."/>
            <person name="Nordstroem K."/>
            <person name="Panaccione D.G."/>
            <person name="Panstruga R."/>
            <person name="Place M."/>
            <person name="Proctor R.H."/>
            <person name="Prusky D."/>
            <person name="Rech G."/>
            <person name="Reinhardt R."/>
            <person name="Rollins J.A."/>
            <person name="Rounsley S."/>
            <person name="Schardl C.L."/>
            <person name="Schwartz D.C."/>
            <person name="Shenoy N."/>
            <person name="Shirasu K."/>
            <person name="Sikhakolli U.R."/>
            <person name="Stueber K."/>
            <person name="Sukno S.A."/>
            <person name="Sweigard J.A."/>
            <person name="Takano Y."/>
            <person name="Takahara H."/>
            <person name="Trail F."/>
            <person name="van der Does H.C."/>
            <person name="Voll L.M."/>
            <person name="Will I."/>
            <person name="Young S."/>
            <person name="Zeng Q."/>
            <person name="Zhang J."/>
            <person name="Zhou S."/>
            <person name="Dickman M.B."/>
            <person name="Schulze-Lefert P."/>
            <person name="Ver Loren van Themaat E."/>
            <person name="Ma L.-J."/>
            <person name="Vaillancourt L.J."/>
        </authorList>
    </citation>
    <scope>NUCLEOTIDE SEQUENCE [LARGE SCALE GENOMIC DNA]</scope>
    <source>
        <strain evidence="2">IMI 349063</strain>
    </source>
</reference>
<accession>H1VIU8</accession>
<dbReference type="EMBL" id="CACQ02003903">
    <property type="protein sequence ID" value="CCF40151.1"/>
    <property type="molecule type" value="Genomic_DNA"/>
</dbReference>
<dbReference type="HOGENOM" id="CLU_2003770_0_0_1"/>
<dbReference type="AlphaFoldDB" id="H1VIU8"/>
<evidence type="ECO:0000313" key="2">
    <source>
        <dbReference type="Proteomes" id="UP000007174"/>
    </source>
</evidence>
<dbReference type="eggNOG" id="KOG1202">
    <property type="taxonomic scope" value="Eukaryota"/>
</dbReference>
<dbReference type="Proteomes" id="UP000007174">
    <property type="component" value="Unassembled WGS sequence"/>
</dbReference>
<dbReference type="Gene3D" id="3.40.50.720">
    <property type="entry name" value="NAD(P)-binding Rossmann-like Domain"/>
    <property type="match status" value="1"/>
</dbReference>
<name>H1VIU8_COLHI</name>
<gene>
    <name evidence="1" type="ORF">CH063_10791</name>
</gene>
<sequence length="124" mass="13621">MANLFRYVEDLEAVPESGSWKGYFDFVSVANVAADIVEAVMAAGEEGGKAGVRYMYEAGEIVYPLSVVREMSDSGHQLPVRTMPLVEWVREAREKGLNPMLAEYLLMADKTGSALAFPELVKDA</sequence>
<protein>
    <submittedName>
        <fullName evidence="1">Uncharacterized protein</fullName>
    </submittedName>
</protein>
<proteinExistence type="predicted"/>
<organism evidence="1 2">
    <name type="scientific">Colletotrichum higginsianum (strain IMI 349063)</name>
    <name type="common">Crucifer anthracnose fungus</name>
    <dbReference type="NCBI Taxonomy" id="759273"/>
    <lineage>
        <taxon>Eukaryota</taxon>
        <taxon>Fungi</taxon>
        <taxon>Dikarya</taxon>
        <taxon>Ascomycota</taxon>
        <taxon>Pezizomycotina</taxon>
        <taxon>Sordariomycetes</taxon>
        <taxon>Hypocreomycetidae</taxon>
        <taxon>Glomerellales</taxon>
        <taxon>Glomerellaceae</taxon>
        <taxon>Colletotrichum</taxon>
        <taxon>Colletotrichum destructivum species complex</taxon>
    </lineage>
</organism>